<keyword evidence="2" id="KW-1185">Reference proteome</keyword>
<dbReference type="EMBL" id="JAHRHJ020000006">
    <property type="protein sequence ID" value="KAH9312003.1"/>
    <property type="molecule type" value="Genomic_DNA"/>
</dbReference>
<dbReference type="Proteomes" id="UP000824469">
    <property type="component" value="Unassembled WGS sequence"/>
</dbReference>
<evidence type="ECO:0000313" key="1">
    <source>
        <dbReference type="EMBL" id="KAH9312003.1"/>
    </source>
</evidence>
<comment type="caution">
    <text evidence="1">The sequence shown here is derived from an EMBL/GenBank/DDBJ whole genome shotgun (WGS) entry which is preliminary data.</text>
</comment>
<organism evidence="1 2">
    <name type="scientific">Taxus chinensis</name>
    <name type="common">Chinese yew</name>
    <name type="synonym">Taxus wallichiana var. chinensis</name>
    <dbReference type="NCBI Taxonomy" id="29808"/>
    <lineage>
        <taxon>Eukaryota</taxon>
        <taxon>Viridiplantae</taxon>
        <taxon>Streptophyta</taxon>
        <taxon>Embryophyta</taxon>
        <taxon>Tracheophyta</taxon>
        <taxon>Spermatophyta</taxon>
        <taxon>Pinopsida</taxon>
        <taxon>Pinidae</taxon>
        <taxon>Conifers II</taxon>
        <taxon>Cupressales</taxon>
        <taxon>Taxaceae</taxon>
        <taxon>Taxus</taxon>
    </lineage>
</organism>
<reference evidence="1 2" key="1">
    <citation type="journal article" date="2021" name="Nat. Plants">
        <title>The Taxus genome provides insights into paclitaxel biosynthesis.</title>
        <authorList>
            <person name="Xiong X."/>
            <person name="Gou J."/>
            <person name="Liao Q."/>
            <person name="Li Y."/>
            <person name="Zhou Q."/>
            <person name="Bi G."/>
            <person name="Li C."/>
            <person name="Du R."/>
            <person name="Wang X."/>
            <person name="Sun T."/>
            <person name="Guo L."/>
            <person name="Liang H."/>
            <person name="Lu P."/>
            <person name="Wu Y."/>
            <person name="Zhang Z."/>
            <person name="Ro D.K."/>
            <person name="Shang Y."/>
            <person name="Huang S."/>
            <person name="Yan J."/>
        </authorList>
    </citation>
    <scope>NUCLEOTIDE SEQUENCE [LARGE SCALE GENOMIC DNA]</scope>
    <source>
        <strain evidence="1">Ta-2019</strain>
    </source>
</reference>
<gene>
    <name evidence="1" type="ORF">KI387_027038</name>
</gene>
<accession>A0AA38L101</accession>
<feature type="non-terminal residue" evidence="1">
    <location>
        <position position="1"/>
    </location>
</feature>
<feature type="non-terminal residue" evidence="1">
    <location>
        <position position="67"/>
    </location>
</feature>
<name>A0AA38L101_TAXCH</name>
<evidence type="ECO:0000313" key="2">
    <source>
        <dbReference type="Proteomes" id="UP000824469"/>
    </source>
</evidence>
<dbReference type="AlphaFoldDB" id="A0AA38L101"/>
<protein>
    <submittedName>
        <fullName evidence="1">Uncharacterized protein</fullName>
    </submittedName>
</protein>
<sequence length="67" mass="7333">LSEFSDVVDIGIVEIDGEIGTIGLFDVVRNVVIGVLNIDVDKGLDMTRWGRIDVDEVVGIFKVDVDE</sequence>
<proteinExistence type="predicted"/>